<evidence type="ECO:0000313" key="3">
    <source>
        <dbReference type="Proteomes" id="UP000184263"/>
    </source>
</evidence>
<feature type="region of interest" description="Disordered" evidence="1">
    <location>
        <begin position="176"/>
        <end position="195"/>
    </location>
</feature>
<sequence length="548" mass="61728">MTLLLCSFRDLVKIAAGEGSLNFSLSSLVPASIYNMELYVFLAVGKGVTQKMMIGRTEGQESSYISQAVRGRALAERRIEQAALKDDAFGAPYRVELSDRLKNIATYQNGSLVEIGQRDSHGRLLSREEELAVLHDKVAVYQEMNETYRRTGSPVDSEALNRKLQEEMLDRVEKMATGGRQEVQSVSGDSGLPGIEQDFSQIRKTPTGFEDKPVPKIEYTPVTEIRSRHYRWTEEDGIEETLTQEAEWAQSRAYLRERIEHAATDAIKDILEPCETYEEAMKKLYTGGGQAPIQSYDRENMTYTITLRPVDGAYAVLGTVLNNFQEEFGSEDSFYDTLLTALNDLDPQGDNELVKQIRRMVKTVQGGQQIDVDSDEFKKDIEDAVARTYGIAVGAKKEEKPQNVNTKQQETTGRSYLDMQLQRAKEESRLLDELLGTADKETEHDEKKIESAGDILKHRQPEGKDAGFIDKLRRVDERKEPAKPYVFSTGEQKAGTPIAQEQREAQQAAYDKWLAIGERLTEVFAADRSTYYEKAFLSAVTNNVDISG</sequence>
<proteinExistence type="predicted"/>
<dbReference type="EMBL" id="FRBC01000009">
    <property type="protein sequence ID" value="SHK60427.1"/>
    <property type="molecule type" value="Genomic_DNA"/>
</dbReference>
<organism evidence="2 3">
    <name type="scientific">Selenomonas ruminantium</name>
    <dbReference type="NCBI Taxonomy" id="971"/>
    <lineage>
        <taxon>Bacteria</taxon>
        <taxon>Bacillati</taxon>
        <taxon>Bacillota</taxon>
        <taxon>Negativicutes</taxon>
        <taxon>Selenomonadales</taxon>
        <taxon>Selenomonadaceae</taxon>
        <taxon>Selenomonas</taxon>
    </lineage>
</organism>
<evidence type="ECO:0000256" key="1">
    <source>
        <dbReference type="SAM" id="MobiDB-lite"/>
    </source>
</evidence>
<reference evidence="2 3" key="1">
    <citation type="submission" date="2016-11" db="EMBL/GenBank/DDBJ databases">
        <authorList>
            <person name="Jaros S."/>
            <person name="Januszkiewicz K."/>
            <person name="Wedrychowicz H."/>
        </authorList>
    </citation>
    <scope>NUCLEOTIDE SEQUENCE [LARGE SCALE GENOMIC DNA]</scope>
    <source>
        <strain evidence="2 3">HD4</strain>
    </source>
</reference>
<gene>
    <name evidence="2" type="ORF">SAMN05216582_10942</name>
</gene>
<accession>A0A1M6TTZ5</accession>
<evidence type="ECO:0000313" key="2">
    <source>
        <dbReference type="EMBL" id="SHK60427.1"/>
    </source>
</evidence>
<dbReference type="Proteomes" id="UP000184263">
    <property type="component" value="Unassembled WGS sequence"/>
</dbReference>
<protein>
    <submittedName>
        <fullName evidence="2">Uncharacterized protein</fullName>
    </submittedName>
</protein>
<dbReference type="AlphaFoldDB" id="A0A1M6TTZ5"/>
<name>A0A1M6TTZ5_SELRU</name>